<dbReference type="EMBL" id="CAJOBB010024137">
    <property type="protein sequence ID" value="CAF4398425.1"/>
    <property type="molecule type" value="Genomic_DNA"/>
</dbReference>
<reference evidence="2" key="1">
    <citation type="submission" date="2021-02" db="EMBL/GenBank/DDBJ databases">
        <authorList>
            <person name="Nowell W R."/>
        </authorList>
    </citation>
    <scope>NUCLEOTIDE SEQUENCE</scope>
</reference>
<accession>A0A820P973</accession>
<feature type="region of interest" description="Disordered" evidence="1">
    <location>
        <begin position="9"/>
        <end position="40"/>
    </location>
</feature>
<feature type="non-terminal residue" evidence="2">
    <location>
        <position position="1"/>
    </location>
</feature>
<organism evidence="2 3">
    <name type="scientific">Adineta steineri</name>
    <dbReference type="NCBI Taxonomy" id="433720"/>
    <lineage>
        <taxon>Eukaryota</taxon>
        <taxon>Metazoa</taxon>
        <taxon>Spiralia</taxon>
        <taxon>Gnathifera</taxon>
        <taxon>Rotifera</taxon>
        <taxon>Eurotatoria</taxon>
        <taxon>Bdelloidea</taxon>
        <taxon>Adinetida</taxon>
        <taxon>Adinetidae</taxon>
        <taxon>Adineta</taxon>
    </lineage>
</organism>
<proteinExistence type="predicted"/>
<gene>
    <name evidence="2" type="ORF">KXQ929_LOCUS50879</name>
</gene>
<name>A0A820P973_9BILA</name>
<sequence>MPGTIFEVVSNPLSHPGGPNIIHLKEINDDEEPPRPSNPR</sequence>
<dbReference type="Proteomes" id="UP000663868">
    <property type="component" value="Unassembled WGS sequence"/>
</dbReference>
<evidence type="ECO:0000313" key="2">
    <source>
        <dbReference type="EMBL" id="CAF4398425.1"/>
    </source>
</evidence>
<protein>
    <submittedName>
        <fullName evidence="2">Uncharacterized protein</fullName>
    </submittedName>
</protein>
<evidence type="ECO:0000313" key="3">
    <source>
        <dbReference type="Proteomes" id="UP000663868"/>
    </source>
</evidence>
<feature type="non-terminal residue" evidence="2">
    <location>
        <position position="40"/>
    </location>
</feature>
<comment type="caution">
    <text evidence="2">The sequence shown here is derived from an EMBL/GenBank/DDBJ whole genome shotgun (WGS) entry which is preliminary data.</text>
</comment>
<evidence type="ECO:0000256" key="1">
    <source>
        <dbReference type="SAM" id="MobiDB-lite"/>
    </source>
</evidence>
<dbReference type="AlphaFoldDB" id="A0A820P973"/>